<evidence type="ECO:0000259" key="4">
    <source>
        <dbReference type="PROSITE" id="PS50071"/>
    </source>
</evidence>
<proteinExistence type="predicted"/>
<comment type="subcellular location">
    <subcellularLocation>
        <location evidence="1 2">Nucleus</location>
    </subcellularLocation>
</comment>
<dbReference type="AlphaFoldDB" id="A0A7S2T9X6"/>
<dbReference type="InterPro" id="IPR001356">
    <property type="entry name" value="HD"/>
</dbReference>
<gene>
    <name evidence="5" type="ORF">CROS1312_LOCUS1634</name>
</gene>
<feature type="region of interest" description="Disordered" evidence="3">
    <location>
        <begin position="1"/>
        <end position="108"/>
    </location>
</feature>
<evidence type="ECO:0000256" key="2">
    <source>
        <dbReference type="RuleBase" id="RU000682"/>
    </source>
</evidence>
<dbReference type="SMART" id="SM00389">
    <property type="entry name" value="HOX"/>
    <property type="match status" value="1"/>
</dbReference>
<keyword evidence="1 2" id="KW-0371">Homeobox</keyword>
<dbReference type="GO" id="GO:0003677">
    <property type="term" value="F:DNA binding"/>
    <property type="evidence" value="ECO:0007669"/>
    <property type="project" value="UniProtKB-UniRule"/>
</dbReference>
<feature type="DNA-binding region" description="Homeobox" evidence="1">
    <location>
        <begin position="107"/>
        <end position="185"/>
    </location>
</feature>
<accession>A0A7S2T9X6</accession>
<dbReference type="Gene3D" id="1.10.10.60">
    <property type="entry name" value="Homeodomain-like"/>
    <property type="match status" value="1"/>
</dbReference>
<name>A0A7S2T9X6_9CHLO</name>
<evidence type="ECO:0000256" key="3">
    <source>
        <dbReference type="SAM" id="MobiDB-lite"/>
    </source>
</evidence>
<organism evidence="5">
    <name type="scientific">Chloropicon roscoffensis</name>
    <dbReference type="NCBI Taxonomy" id="1461544"/>
    <lineage>
        <taxon>Eukaryota</taxon>
        <taxon>Viridiplantae</taxon>
        <taxon>Chlorophyta</taxon>
        <taxon>Chloropicophyceae</taxon>
        <taxon>Chloropicales</taxon>
        <taxon>Chloropicaceae</taxon>
        <taxon>Chloropicon</taxon>
    </lineage>
</organism>
<feature type="region of interest" description="Disordered" evidence="3">
    <location>
        <begin position="284"/>
        <end position="307"/>
    </location>
</feature>
<feature type="compositionally biased region" description="Pro residues" evidence="3">
    <location>
        <begin position="294"/>
        <end position="307"/>
    </location>
</feature>
<keyword evidence="1 2" id="KW-0539">Nucleus</keyword>
<feature type="domain" description="Homeobox" evidence="4">
    <location>
        <begin position="105"/>
        <end position="184"/>
    </location>
</feature>
<dbReference type="GO" id="GO:0005634">
    <property type="term" value="C:nucleus"/>
    <property type="evidence" value="ECO:0007669"/>
    <property type="project" value="UniProtKB-SubCell"/>
</dbReference>
<dbReference type="Pfam" id="PF00046">
    <property type="entry name" value="Homeodomain"/>
    <property type="match status" value="1"/>
</dbReference>
<dbReference type="InterPro" id="IPR009057">
    <property type="entry name" value="Homeodomain-like_sf"/>
</dbReference>
<reference evidence="5" key="1">
    <citation type="submission" date="2021-01" db="EMBL/GenBank/DDBJ databases">
        <authorList>
            <person name="Corre E."/>
            <person name="Pelletier E."/>
            <person name="Niang G."/>
            <person name="Scheremetjew M."/>
            <person name="Finn R."/>
            <person name="Kale V."/>
            <person name="Holt S."/>
            <person name="Cochrane G."/>
            <person name="Meng A."/>
            <person name="Brown T."/>
            <person name="Cohen L."/>
        </authorList>
    </citation>
    <scope>NUCLEOTIDE SEQUENCE</scope>
    <source>
        <strain evidence="5">RCC2335</strain>
    </source>
</reference>
<evidence type="ECO:0000256" key="1">
    <source>
        <dbReference type="PROSITE-ProRule" id="PRU00108"/>
    </source>
</evidence>
<dbReference type="PROSITE" id="PS50071">
    <property type="entry name" value="HOMEOBOX_2"/>
    <property type="match status" value="1"/>
</dbReference>
<sequence>MMHTKVHKSASPSSTESEEKSALPHHLQVQPATTTTIAAAPQENGQPTSGANGHRHQDGPAAANGHHDLLPPSLRPPPSGAATAEGAAPPQPISSSAARKRGPQEELARQVNRFSAEELRYLEKKFAEQPTPNVAAREEIALHLSKGRMGSEEYQCLKGNWCTKLSQVQIKYWFDHQRRKRKRLRQAQEAQQLAFVQAQAQAQAAGWATTMGVTPQSVGAYSFGTSQGMVGSFHHPGVSMSPVPQYDPSALVGGQYHAAAALQQIKTPTQAACDAAGLASGLQRTSPTGVLPNPALPTPPTPTDQGPPPAAAFAAANMGVLTGFGPFQGAASHPAVSTVPPAPSMHAPMASMPMPMASMPGGAATSMPPVASETNLYSQYAKIMQQSIKRRAAVLPLGQNFVVETFKPNEEVLGRGEALTKTYYVMSGVLKISHYATPGASDESPSFETFVSTNSVIRQQQNPLYQEEKKIETQTQCCLAVINEGDSQELLTSIMKKEDLGGS</sequence>
<evidence type="ECO:0000313" key="5">
    <source>
        <dbReference type="EMBL" id="CAD9722366.1"/>
    </source>
</evidence>
<keyword evidence="1 2" id="KW-0238">DNA-binding</keyword>
<protein>
    <recommendedName>
        <fullName evidence="4">Homeobox domain-containing protein</fullName>
    </recommendedName>
</protein>
<dbReference type="CDD" id="cd00086">
    <property type="entry name" value="homeodomain"/>
    <property type="match status" value="1"/>
</dbReference>
<dbReference type="SUPFAM" id="SSF46689">
    <property type="entry name" value="Homeodomain-like"/>
    <property type="match status" value="1"/>
</dbReference>
<dbReference type="EMBL" id="HBHM01002074">
    <property type="protein sequence ID" value="CAD9722366.1"/>
    <property type="molecule type" value="Transcribed_RNA"/>
</dbReference>